<feature type="compositionally biased region" description="Basic and acidic residues" evidence="1">
    <location>
        <begin position="210"/>
        <end position="222"/>
    </location>
</feature>
<evidence type="ECO:0000256" key="1">
    <source>
        <dbReference type="SAM" id="MobiDB-lite"/>
    </source>
</evidence>
<sequence>MKILKTYLEEAIALVRSPRRTFTEMTSDYRYRISIQRAFFFILLSFLFSELFSVKSALLFFFLGGSVIDFLFRSLLPSILWTIFYSSIYTILLLASGTGVLYLIAKYSRGLLDHLRITTYVSRLSFLTTLLAILNATFASGWFGVLLIILFFSYSAYLIMNALYYGLKCERKYAILGSLIIAVLSAVLFNFNGERISGEFSRPTQPKLLTPEEEREKTQQAKEIIEKLERERREKGLEK</sequence>
<dbReference type="OrthoDB" id="327430at2"/>
<proteinExistence type="predicted"/>
<reference evidence="3" key="1">
    <citation type="submission" date="2013-05" db="EMBL/GenBank/DDBJ databases">
        <authorList>
            <person name="Harkins D.M."/>
            <person name="Durkin A.S."/>
            <person name="Brinkac L.M."/>
            <person name="Haft D.H."/>
            <person name="Selengut J.D."/>
            <person name="Sanka R."/>
            <person name="DePew J."/>
            <person name="Purushe J."/>
            <person name="Hartskeerl R.A."/>
            <person name="Ahmed A."/>
            <person name="van der Linden H."/>
            <person name="Goris M.G.A."/>
            <person name="Vinetz J.M."/>
            <person name="Sutton G.G."/>
            <person name="Nierman W.C."/>
            <person name="Fouts D.E."/>
        </authorList>
    </citation>
    <scope>NUCLEOTIDE SEQUENCE [LARGE SCALE GENOMIC DNA]</scope>
    <source>
        <strain evidence="3">5399</strain>
    </source>
</reference>
<evidence type="ECO:0000313" key="3">
    <source>
        <dbReference type="EMBL" id="EQA46291.1"/>
    </source>
</evidence>
<protein>
    <recommendedName>
        <fullName evidence="5">Yip1 domain protein</fullName>
    </recommendedName>
</protein>
<evidence type="ECO:0000256" key="2">
    <source>
        <dbReference type="SAM" id="Phobius"/>
    </source>
</evidence>
<feature type="transmembrane region" description="Helical" evidence="2">
    <location>
        <begin position="38"/>
        <end position="63"/>
    </location>
</feature>
<feature type="transmembrane region" description="Helical" evidence="2">
    <location>
        <begin position="117"/>
        <end position="136"/>
    </location>
</feature>
<keyword evidence="2" id="KW-1133">Transmembrane helix</keyword>
<keyword evidence="2" id="KW-0812">Transmembrane</keyword>
<keyword evidence="4" id="KW-1185">Reference proteome</keyword>
<feature type="region of interest" description="Disordered" evidence="1">
    <location>
        <begin position="200"/>
        <end position="222"/>
    </location>
</feature>
<dbReference type="EMBL" id="AHMO02000007">
    <property type="protein sequence ID" value="EQA46291.1"/>
    <property type="molecule type" value="Genomic_DNA"/>
</dbReference>
<dbReference type="Proteomes" id="UP000015454">
    <property type="component" value="Unassembled WGS sequence"/>
</dbReference>
<dbReference type="AlphaFoldDB" id="T0FEH6"/>
<evidence type="ECO:0000313" key="4">
    <source>
        <dbReference type="Proteomes" id="UP000015454"/>
    </source>
</evidence>
<keyword evidence="2" id="KW-0472">Membrane</keyword>
<dbReference type="RefSeq" id="WP_010568561.1">
    <property type="nucleotide sequence ID" value="NZ_AHMO02000007.1"/>
</dbReference>
<feature type="transmembrane region" description="Helical" evidence="2">
    <location>
        <begin position="173"/>
        <end position="191"/>
    </location>
</feature>
<dbReference type="STRING" id="1049789.LEP1GSC050_0174"/>
<name>T0FEH6_9LEPT</name>
<accession>T0FEH6</accession>
<comment type="caution">
    <text evidence="3">The sequence shown here is derived from an EMBL/GenBank/DDBJ whole genome shotgun (WGS) entry which is preliminary data.</text>
</comment>
<organism evidence="3 4">
    <name type="scientific">Leptospira broomii serovar Hurstbridge str. 5399</name>
    <dbReference type="NCBI Taxonomy" id="1049789"/>
    <lineage>
        <taxon>Bacteria</taxon>
        <taxon>Pseudomonadati</taxon>
        <taxon>Spirochaetota</taxon>
        <taxon>Spirochaetia</taxon>
        <taxon>Leptospirales</taxon>
        <taxon>Leptospiraceae</taxon>
        <taxon>Leptospira</taxon>
    </lineage>
</organism>
<feature type="transmembrane region" description="Helical" evidence="2">
    <location>
        <begin position="83"/>
        <end position="105"/>
    </location>
</feature>
<evidence type="ECO:0008006" key="5">
    <source>
        <dbReference type="Google" id="ProtNLM"/>
    </source>
</evidence>
<gene>
    <name evidence="3" type="ORF">LEP1GSC050_0174</name>
</gene>